<dbReference type="AlphaFoldDB" id="A0AAE1W378"/>
<evidence type="ECO:0000256" key="1">
    <source>
        <dbReference type="SAM" id="Coils"/>
    </source>
</evidence>
<dbReference type="GO" id="GO:0003676">
    <property type="term" value="F:nucleic acid binding"/>
    <property type="evidence" value="ECO:0007669"/>
    <property type="project" value="InterPro"/>
</dbReference>
<proteinExistence type="predicted"/>
<feature type="region of interest" description="Disordered" evidence="2">
    <location>
        <begin position="123"/>
        <end position="175"/>
    </location>
</feature>
<evidence type="ECO:0000313" key="4">
    <source>
        <dbReference type="Proteomes" id="UP001289374"/>
    </source>
</evidence>
<evidence type="ECO:0000256" key="2">
    <source>
        <dbReference type="SAM" id="MobiDB-lite"/>
    </source>
</evidence>
<sequence length="232" mass="25100">MDEMKKRLKGMEEEAAALREMQSKVEKKMGVVQDSTKATAASESKEKVDSRPVFVGNVDYACTLEEVQQHFLACGTVYDKESVLLDFVYVSETALLELVGMLLLYADYCSQYDRGFAALSSGRGRGRGKMVRPLAPDDSNAAEASRQPLPTPPAAPAADEPPQSPLIDRMPLEPSSMLPGTSTVGGFFAPSPSPSSVSQAPTAPREMHKFITIVEAQYDRSFPSCIDVVISG</sequence>
<accession>A0AAE1W378</accession>
<dbReference type="Proteomes" id="UP001289374">
    <property type="component" value="Unassembled WGS sequence"/>
</dbReference>
<organism evidence="3 4">
    <name type="scientific">Sesamum angolense</name>
    <dbReference type="NCBI Taxonomy" id="2727404"/>
    <lineage>
        <taxon>Eukaryota</taxon>
        <taxon>Viridiplantae</taxon>
        <taxon>Streptophyta</taxon>
        <taxon>Embryophyta</taxon>
        <taxon>Tracheophyta</taxon>
        <taxon>Spermatophyta</taxon>
        <taxon>Magnoliopsida</taxon>
        <taxon>eudicotyledons</taxon>
        <taxon>Gunneridae</taxon>
        <taxon>Pentapetalae</taxon>
        <taxon>asterids</taxon>
        <taxon>lamiids</taxon>
        <taxon>Lamiales</taxon>
        <taxon>Pedaliaceae</taxon>
        <taxon>Sesamum</taxon>
    </lineage>
</organism>
<gene>
    <name evidence="3" type="ORF">Sango_2718500</name>
</gene>
<dbReference type="SUPFAM" id="SSF54928">
    <property type="entry name" value="RNA-binding domain, RBD"/>
    <property type="match status" value="1"/>
</dbReference>
<dbReference type="EMBL" id="JACGWL010000016">
    <property type="protein sequence ID" value="KAK4385945.1"/>
    <property type="molecule type" value="Genomic_DNA"/>
</dbReference>
<protein>
    <submittedName>
        <fullName evidence="3">Polyadenylate-binding protein 3</fullName>
    </submittedName>
</protein>
<comment type="caution">
    <text evidence="3">The sequence shown here is derived from an EMBL/GenBank/DDBJ whole genome shotgun (WGS) entry which is preliminary data.</text>
</comment>
<evidence type="ECO:0000313" key="3">
    <source>
        <dbReference type="EMBL" id="KAK4385945.1"/>
    </source>
</evidence>
<keyword evidence="1" id="KW-0175">Coiled coil</keyword>
<reference evidence="3" key="1">
    <citation type="submission" date="2020-06" db="EMBL/GenBank/DDBJ databases">
        <authorList>
            <person name="Li T."/>
            <person name="Hu X."/>
            <person name="Zhang T."/>
            <person name="Song X."/>
            <person name="Zhang H."/>
            <person name="Dai N."/>
            <person name="Sheng W."/>
            <person name="Hou X."/>
            <person name="Wei L."/>
        </authorList>
    </citation>
    <scope>NUCLEOTIDE SEQUENCE</scope>
    <source>
        <strain evidence="3">K16</strain>
        <tissue evidence="3">Leaf</tissue>
    </source>
</reference>
<dbReference type="InterPro" id="IPR035979">
    <property type="entry name" value="RBD_domain_sf"/>
</dbReference>
<reference evidence="3" key="2">
    <citation type="journal article" date="2024" name="Plant">
        <title>Genomic evolution and insights into agronomic trait innovations of Sesamum species.</title>
        <authorList>
            <person name="Miao H."/>
            <person name="Wang L."/>
            <person name="Qu L."/>
            <person name="Liu H."/>
            <person name="Sun Y."/>
            <person name="Le M."/>
            <person name="Wang Q."/>
            <person name="Wei S."/>
            <person name="Zheng Y."/>
            <person name="Lin W."/>
            <person name="Duan Y."/>
            <person name="Cao H."/>
            <person name="Xiong S."/>
            <person name="Wang X."/>
            <person name="Wei L."/>
            <person name="Li C."/>
            <person name="Ma Q."/>
            <person name="Ju M."/>
            <person name="Zhao R."/>
            <person name="Li G."/>
            <person name="Mu C."/>
            <person name="Tian Q."/>
            <person name="Mei H."/>
            <person name="Zhang T."/>
            <person name="Gao T."/>
            <person name="Zhang H."/>
        </authorList>
    </citation>
    <scope>NUCLEOTIDE SEQUENCE</scope>
    <source>
        <strain evidence="3">K16</strain>
    </source>
</reference>
<name>A0AAE1W378_9LAMI</name>
<keyword evidence="4" id="KW-1185">Reference proteome</keyword>
<dbReference type="InterPro" id="IPR012677">
    <property type="entry name" value="Nucleotide-bd_a/b_plait_sf"/>
</dbReference>
<feature type="coiled-coil region" evidence="1">
    <location>
        <begin position="1"/>
        <end position="28"/>
    </location>
</feature>
<dbReference type="Gene3D" id="3.30.70.330">
    <property type="match status" value="1"/>
</dbReference>